<dbReference type="GO" id="GO:0009252">
    <property type="term" value="P:peptidoglycan biosynthetic process"/>
    <property type="evidence" value="ECO:0007669"/>
    <property type="project" value="UniProtKB-KW"/>
</dbReference>
<keyword evidence="6" id="KW-0998">Cell outer membrane</keyword>
<evidence type="ECO:0000256" key="5">
    <source>
        <dbReference type="ARBA" id="ARBA00023139"/>
    </source>
</evidence>
<dbReference type="CDD" id="cd06339">
    <property type="entry name" value="PBP1_YraM_LppC_lipoprotein-like"/>
    <property type="match status" value="1"/>
</dbReference>
<dbReference type="Gene3D" id="1.25.40.650">
    <property type="match status" value="1"/>
</dbReference>
<dbReference type="InterPro" id="IPR007443">
    <property type="entry name" value="LpoA"/>
</dbReference>
<dbReference type="Pfam" id="PF04348">
    <property type="entry name" value="LppC"/>
    <property type="match status" value="1"/>
</dbReference>
<dbReference type="GO" id="GO:0008360">
    <property type="term" value="P:regulation of cell shape"/>
    <property type="evidence" value="ECO:0007669"/>
    <property type="project" value="UniProtKB-KW"/>
</dbReference>
<dbReference type="EMBL" id="JAAXYH010000004">
    <property type="protein sequence ID" value="NMH65101.1"/>
    <property type="molecule type" value="Genomic_DNA"/>
</dbReference>
<name>A0A972G072_9GAMM</name>
<dbReference type="PROSITE" id="PS51257">
    <property type="entry name" value="PROKAR_LIPOPROTEIN"/>
    <property type="match status" value="1"/>
</dbReference>
<evidence type="ECO:0000256" key="2">
    <source>
        <dbReference type="ARBA" id="ARBA00022960"/>
    </source>
</evidence>
<protein>
    <submittedName>
        <fullName evidence="8">Penicillin-binding protein activator</fullName>
    </submittedName>
</protein>
<keyword evidence="1" id="KW-0732">Signal</keyword>
<keyword evidence="3" id="KW-0573">Peptidoglycan synthesis</keyword>
<dbReference type="GO" id="GO:0031241">
    <property type="term" value="C:periplasmic side of cell outer membrane"/>
    <property type="evidence" value="ECO:0007669"/>
    <property type="project" value="TreeGrafter"/>
</dbReference>
<proteinExistence type="predicted"/>
<gene>
    <name evidence="8" type="ORF">HC757_07930</name>
</gene>
<sequence length="606" mass="67582">MLKSLNTTKFISVAILSVVLFGCGTRTQVPTAPKAVSLASAPQQPSHYLAEAARTQEAEPKARYLLLAAHAYINGGNYAAAQQLLEAMKTRQMHNQSLQAEHIYLTARVLEQTATAGAALTILDYPDDWSLPNWQRAAYHQFKARLYQQNKQPIEQVRELARLSRYLPAQQQAEVNDKLWQALQPLQEQVLERVARDDKDPDFSGWLQLAYIVKHFAVEPSQLVTSLGEWQRRHPNHPAAMKLPSDLDRALNTKPFHPGNVAVLLPLSGARANIAYAIRQGILSSYLAEADSDMAINFFDTAEGAAQAYQAAVAGGAEFIIGPLLQTEIDELHGLAAQDSPKVPQLFLNQTDKFTPSPEQFYFALSPAQEAMDAAEKLYQDGITTPLLLASNDAIGQRMAQSFGQTWQRLTGKQAEVHFYDAGDQMKLTVREALGVKDSQARIARIKALIGNKTEADFRSRRDIDAIYMLSSAQDLALLKPFIDVNFSVFAEPVPLYTSSRSRQDIDTRQAQELNNLVVSDIPWLLANSDEHQRVAALWPGWNNSQKRLYSMGYDALQLVGRLAQMRAFPGYQFSGRSGNLSVADDGIIQRRLSWARYLRGHLRPL</sequence>
<dbReference type="AlphaFoldDB" id="A0A972G072"/>
<evidence type="ECO:0000313" key="9">
    <source>
        <dbReference type="Proteomes" id="UP000737113"/>
    </source>
</evidence>
<accession>A0A972G072</accession>
<dbReference type="SUPFAM" id="SSF53822">
    <property type="entry name" value="Periplasmic binding protein-like I"/>
    <property type="match status" value="1"/>
</dbReference>
<comment type="caution">
    <text evidence="8">The sequence shown here is derived from an EMBL/GenBank/DDBJ whole genome shotgun (WGS) entry which is preliminary data.</text>
</comment>
<evidence type="ECO:0000256" key="1">
    <source>
        <dbReference type="ARBA" id="ARBA00022729"/>
    </source>
</evidence>
<dbReference type="InterPro" id="IPR028082">
    <property type="entry name" value="Peripla_BP_I"/>
</dbReference>
<dbReference type="InterPro" id="IPR011990">
    <property type="entry name" value="TPR-like_helical_dom_sf"/>
</dbReference>
<keyword evidence="9" id="KW-1185">Reference proteome</keyword>
<dbReference type="RefSeq" id="WP_169563787.1">
    <property type="nucleotide sequence ID" value="NZ_JAAXYH010000004.1"/>
</dbReference>
<evidence type="ECO:0000256" key="6">
    <source>
        <dbReference type="ARBA" id="ARBA00023237"/>
    </source>
</evidence>
<keyword evidence="4" id="KW-0472">Membrane</keyword>
<dbReference type="PANTHER" id="PTHR38038:SF1">
    <property type="entry name" value="PENICILLIN-BINDING PROTEIN ACTIVATOR LPOA"/>
    <property type="match status" value="1"/>
</dbReference>
<keyword evidence="5" id="KW-0564">Palmitate</keyword>
<dbReference type="GO" id="GO:0030234">
    <property type="term" value="F:enzyme regulator activity"/>
    <property type="evidence" value="ECO:0007669"/>
    <property type="project" value="TreeGrafter"/>
</dbReference>
<keyword evidence="2" id="KW-0133">Cell shape</keyword>
<keyword evidence="7" id="KW-0449">Lipoprotein</keyword>
<evidence type="ECO:0000256" key="7">
    <source>
        <dbReference type="ARBA" id="ARBA00023288"/>
    </source>
</evidence>
<evidence type="ECO:0000256" key="4">
    <source>
        <dbReference type="ARBA" id="ARBA00023136"/>
    </source>
</evidence>
<organism evidence="8 9">
    <name type="scientific">Shewanella salipaludis</name>
    <dbReference type="NCBI Taxonomy" id="2723052"/>
    <lineage>
        <taxon>Bacteria</taxon>
        <taxon>Pseudomonadati</taxon>
        <taxon>Pseudomonadota</taxon>
        <taxon>Gammaproteobacteria</taxon>
        <taxon>Alteromonadales</taxon>
        <taxon>Shewanellaceae</taxon>
        <taxon>Shewanella</taxon>
    </lineage>
</organism>
<reference evidence="8" key="1">
    <citation type="submission" date="2020-04" db="EMBL/GenBank/DDBJ databases">
        <title>Description of Shewanella salipaludis sp. nov., isolated from a salt marsh.</title>
        <authorList>
            <person name="Park S."/>
            <person name="Yoon J.-H."/>
        </authorList>
    </citation>
    <scope>NUCLEOTIDE SEQUENCE</scope>
    <source>
        <strain evidence="8">SHSM-M6</strain>
    </source>
</reference>
<dbReference type="PANTHER" id="PTHR38038">
    <property type="entry name" value="PENICILLIN-BINDING PROTEIN ACTIVATOR LPOA"/>
    <property type="match status" value="1"/>
</dbReference>
<evidence type="ECO:0000313" key="8">
    <source>
        <dbReference type="EMBL" id="NMH65101.1"/>
    </source>
</evidence>
<evidence type="ECO:0000256" key="3">
    <source>
        <dbReference type="ARBA" id="ARBA00022984"/>
    </source>
</evidence>
<dbReference type="Gene3D" id="1.25.40.10">
    <property type="entry name" value="Tetratricopeptide repeat domain"/>
    <property type="match status" value="1"/>
</dbReference>
<dbReference type="Proteomes" id="UP000737113">
    <property type="component" value="Unassembled WGS sequence"/>
</dbReference>
<dbReference type="Gene3D" id="3.40.50.2300">
    <property type="match status" value="2"/>
</dbReference>